<dbReference type="InterPro" id="IPR013752">
    <property type="entry name" value="KPA_reductase"/>
</dbReference>
<accession>A0A7D8ZSX4</accession>
<comment type="caution">
    <text evidence="3">The sequence shown here is derived from an EMBL/GenBank/DDBJ whole genome shotgun (WGS) entry which is preliminary data.</text>
</comment>
<organism evidence="3 4">
    <name type="scientific">Vanrija humicola</name>
    <name type="common">Yeast</name>
    <name type="synonym">Cryptococcus humicola</name>
    <dbReference type="NCBI Taxonomy" id="5417"/>
    <lineage>
        <taxon>Eukaryota</taxon>
        <taxon>Fungi</taxon>
        <taxon>Dikarya</taxon>
        <taxon>Basidiomycota</taxon>
        <taxon>Agaricomycotina</taxon>
        <taxon>Tremellomycetes</taxon>
        <taxon>Trichosporonales</taxon>
        <taxon>Trichosporonaceae</taxon>
        <taxon>Vanrija</taxon>
    </lineage>
</organism>
<dbReference type="InterPro" id="IPR008927">
    <property type="entry name" value="6-PGluconate_DH-like_C_sf"/>
</dbReference>
<dbReference type="GO" id="GO:0005737">
    <property type="term" value="C:cytoplasm"/>
    <property type="evidence" value="ECO:0007669"/>
    <property type="project" value="TreeGrafter"/>
</dbReference>
<dbReference type="InterPro" id="IPR013332">
    <property type="entry name" value="KPR_N"/>
</dbReference>
<dbReference type="PANTHER" id="PTHR21708">
    <property type="entry name" value="PROBABLE 2-DEHYDROPANTOATE 2-REDUCTASE"/>
    <property type="match status" value="1"/>
</dbReference>
<dbReference type="SUPFAM" id="SSF48179">
    <property type="entry name" value="6-phosphogluconate dehydrogenase C-terminal domain-like"/>
    <property type="match status" value="1"/>
</dbReference>
<dbReference type="EMBL" id="QKWK01000004">
    <property type="protein sequence ID" value="TXT11224.1"/>
    <property type="molecule type" value="Genomic_DNA"/>
</dbReference>
<protein>
    <recommendedName>
        <fullName evidence="5">2-dehydropantoate 2-reductase</fullName>
    </recommendedName>
</protein>
<evidence type="ECO:0000313" key="4">
    <source>
        <dbReference type="Proteomes" id="UP000473826"/>
    </source>
</evidence>
<dbReference type="Pfam" id="PF02558">
    <property type="entry name" value="ApbA"/>
    <property type="match status" value="1"/>
</dbReference>
<feature type="domain" description="Ketopantoate reductase N-terminal" evidence="1">
    <location>
        <begin position="25"/>
        <end position="168"/>
    </location>
</feature>
<dbReference type="Proteomes" id="UP000473826">
    <property type="component" value="Unassembled WGS sequence"/>
</dbReference>
<evidence type="ECO:0000259" key="2">
    <source>
        <dbReference type="Pfam" id="PF08546"/>
    </source>
</evidence>
<dbReference type="Pfam" id="PF08546">
    <property type="entry name" value="ApbA_C"/>
    <property type="match status" value="1"/>
</dbReference>
<keyword evidence="4" id="KW-1185">Reference proteome</keyword>
<evidence type="ECO:0008006" key="5">
    <source>
        <dbReference type="Google" id="ProtNLM"/>
    </source>
</evidence>
<sequence length="383" mass="41786">MEVSKPPPATPQRYEPKYAEGALDVLLIGLGSIGTVYAYLLERSGKVRVTAVARSNYPLYAGDGVTIDSQRFGVITNFKPYRVFKSQAEALADGTKYALCVVATKCLPDITPNAKLLEDSIKSGQVGAFVLIQNGLRVEEDLYAAAPSIPIVSCIGWIAINTNTSGDVVTWKGVEKTGTGLFPVATADKPHSAQQQAALDLWVNLLQAGEGNVVLTDNIDSMRFGKNVWTATWAGMQGLIRTPAACFEPLNEAHHAQIKKYMREIQTLGWKTGLLYEGMVLQPMGLKAESIDQLIDFDFSRVSEAGRTTAVAHKWSLLLDVENNRPFEVEVIFGSMVRLARLHGIETPLIDFVYTLLSGLQASIVKSRNAPAVEESKPVKDFP</sequence>
<reference evidence="3 4" key="1">
    <citation type="journal article" date="2019" name="PLoS Genet.">
        <title>Convergent evolution of linked mating-type loci in basidiomycete fungi.</title>
        <authorList>
            <person name="Sun S."/>
            <person name="Coelho M.A."/>
            <person name="Heitman J."/>
            <person name="Nowrousian M."/>
        </authorList>
    </citation>
    <scope>NUCLEOTIDE SEQUENCE [LARGE SCALE GENOMIC DNA]</scope>
    <source>
        <strain evidence="3 4">CBS 4282</strain>
    </source>
</reference>
<proteinExistence type="predicted"/>
<evidence type="ECO:0000313" key="3">
    <source>
        <dbReference type="EMBL" id="TXT11224.1"/>
    </source>
</evidence>
<dbReference type="InterPro" id="IPR051402">
    <property type="entry name" value="KPR-Related"/>
</dbReference>
<gene>
    <name evidence="3" type="ORF">VHUM_01975</name>
</gene>
<evidence type="ECO:0000259" key="1">
    <source>
        <dbReference type="Pfam" id="PF02558"/>
    </source>
</evidence>
<dbReference type="Gene3D" id="1.10.1040.10">
    <property type="entry name" value="N-(1-d-carboxylethyl)-l-norvaline Dehydrogenase, domain 2"/>
    <property type="match status" value="1"/>
</dbReference>
<dbReference type="AlphaFoldDB" id="A0A7D8ZSX4"/>
<name>A0A7D8ZSX4_VANHU</name>
<dbReference type="PANTHER" id="PTHR21708:SF43">
    <property type="entry name" value="KETOPANTOATE REDUCTASE C-TERMINAL DOMAIN-CONTAINING PROTEIN"/>
    <property type="match status" value="1"/>
</dbReference>
<dbReference type="InterPro" id="IPR013328">
    <property type="entry name" value="6PGD_dom2"/>
</dbReference>
<dbReference type="OrthoDB" id="3609at2759"/>
<feature type="domain" description="Ketopantoate reductase C-terminal" evidence="2">
    <location>
        <begin position="218"/>
        <end position="360"/>
    </location>
</feature>
<dbReference type="Gene3D" id="3.40.50.720">
    <property type="entry name" value="NAD(P)-binding Rossmann-like Domain"/>
    <property type="match status" value="1"/>
</dbReference>